<dbReference type="SUPFAM" id="SSF56672">
    <property type="entry name" value="DNA/RNA polymerases"/>
    <property type="match status" value="1"/>
</dbReference>
<name>A0AAP0KMP7_9MAGN</name>
<sequence>MSCLIHLLQKQPPGFIDSSHPSYVCKLRKALYGLKQAPRAWYTELRNYLLSYGFTNSRSDTSLFIYCKMGVTPYFLVYVDDLIVTGNNNCSLSQFLTALAKHFSVKDLGDLNYFLGIEVLPTTDGLLLTQHKYI</sequence>
<dbReference type="Proteomes" id="UP001417504">
    <property type="component" value="Unassembled WGS sequence"/>
</dbReference>
<feature type="domain" description="Reverse transcriptase Ty1/copia-type" evidence="1">
    <location>
        <begin position="8"/>
        <end position="134"/>
    </location>
</feature>
<gene>
    <name evidence="2" type="ORF">Sjap_002878</name>
</gene>
<organism evidence="2 3">
    <name type="scientific">Stephania japonica</name>
    <dbReference type="NCBI Taxonomy" id="461633"/>
    <lineage>
        <taxon>Eukaryota</taxon>
        <taxon>Viridiplantae</taxon>
        <taxon>Streptophyta</taxon>
        <taxon>Embryophyta</taxon>
        <taxon>Tracheophyta</taxon>
        <taxon>Spermatophyta</taxon>
        <taxon>Magnoliopsida</taxon>
        <taxon>Ranunculales</taxon>
        <taxon>Menispermaceae</taxon>
        <taxon>Menispermoideae</taxon>
        <taxon>Cissampelideae</taxon>
        <taxon>Stephania</taxon>
    </lineage>
</organism>
<comment type="caution">
    <text evidence="2">The sequence shown here is derived from an EMBL/GenBank/DDBJ whole genome shotgun (WGS) entry which is preliminary data.</text>
</comment>
<accession>A0AAP0KMP7</accession>
<dbReference type="InterPro" id="IPR043502">
    <property type="entry name" value="DNA/RNA_pol_sf"/>
</dbReference>
<keyword evidence="3" id="KW-1185">Reference proteome</keyword>
<evidence type="ECO:0000259" key="1">
    <source>
        <dbReference type="Pfam" id="PF07727"/>
    </source>
</evidence>
<dbReference type="AlphaFoldDB" id="A0AAP0KMP7"/>
<reference evidence="2 3" key="1">
    <citation type="submission" date="2024-01" db="EMBL/GenBank/DDBJ databases">
        <title>Genome assemblies of Stephania.</title>
        <authorList>
            <person name="Yang L."/>
        </authorList>
    </citation>
    <scope>NUCLEOTIDE SEQUENCE [LARGE SCALE GENOMIC DNA]</scope>
    <source>
        <strain evidence="2">QJT</strain>
        <tissue evidence="2">Leaf</tissue>
    </source>
</reference>
<dbReference type="Pfam" id="PF07727">
    <property type="entry name" value="RVT_2"/>
    <property type="match status" value="1"/>
</dbReference>
<evidence type="ECO:0000313" key="3">
    <source>
        <dbReference type="Proteomes" id="UP001417504"/>
    </source>
</evidence>
<dbReference type="InterPro" id="IPR013103">
    <property type="entry name" value="RVT_2"/>
</dbReference>
<dbReference type="EMBL" id="JBBNAE010000001">
    <property type="protein sequence ID" value="KAK9155398.1"/>
    <property type="molecule type" value="Genomic_DNA"/>
</dbReference>
<evidence type="ECO:0000313" key="2">
    <source>
        <dbReference type="EMBL" id="KAK9155398.1"/>
    </source>
</evidence>
<proteinExistence type="predicted"/>
<protein>
    <recommendedName>
        <fullName evidence="1">Reverse transcriptase Ty1/copia-type domain-containing protein</fullName>
    </recommendedName>
</protein>